<comment type="caution">
    <text evidence="1">The sequence shown here is derived from an EMBL/GenBank/DDBJ whole genome shotgun (WGS) entry which is preliminary data.</text>
</comment>
<evidence type="ECO:0000313" key="1">
    <source>
        <dbReference type="EMBL" id="KNE91359.1"/>
    </source>
</evidence>
<sequence>MLRVLSIRDPWVNHSCVLPKLFRQDNTTSEDKNGVKPSFEDGDLSKANIDNASDEDKNNWYMSASCKETSAKVCAITKKLRYSPNPKAEYEAAILVWQRHKKHGVKHKYHVDKSDFDLARDLVDVLNLFFEITLQMITICSAAPIFGGRVLQAGQLGTQLDGSYKTGLRHVGHTLQASSPKSSDPHTEYELKGKLSDSTLMEWCPS</sequence>
<name>A0A0L0UX88_9BASI</name>
<dbReference type="AlphaFoldDB" id="A0A0L0UX88"/>
<reference evidence="2" key="1">
    <citation type="submission" date="2014-03" db="EMBL/GenBank/DDBJ databases">
        <title>The Genome Sequence of Puccinia striiformis f. sp. tritici PST-78.</title>
        <authorList>
            <consortium name="The Broad Institute Genome Sequencing Platform"/>
            <person name="Cuomo C."/>
            <person name="Hulbert S."/>
            <person name="Chen X."/>
            <person name="Walker B."/>
            <person name="Young S.K."/>
            <person name="Zeng Q."/>
            <person name="Gargeya S."/>
            <person name="Fitzgerald M."/>
            <person name="Haas B."/>
            <person name="Abouelleil A."/>
            <person name="Alvarado L."/>
            <person name="Arachchi H.M."/>
            <person name="Berlin A.M."/>
            <person name="Chapman S.B."/>
            <person name="Goldberg J."/>
            <person name="Griggs A."/>
            <person name="Gujja S."/>
            <person name="Hansen M."/>
            <person name="Howarth C."/>
            <person name="Imamovic A."/>
            <person name="Larimer J."/>
            <person name="McCowan C."/>
            <person name="Montmayeur A."/>
            <person name="Murphy C."/>
            <person name="Neiman D."/>
            <person name="Pearson M."/>
            <person name="Priest M."/>
            <person name="Roberts A."/>
            <person name="Saif S."/>
            <person name="Shea T."/>
            <person name="Sisk P."/>
            <person name="Sykes S."/>
            <person name="Wortman J."/>
            <person name="Nusbaum C."/>
            <person name="Birren B."/>
        </authorList>
    </citation>
    <scope>NUCLEOTIDE SEQUENCE [LARGE SCALE GENOMIC DNA]</scope>
    <source>
        <strain evidence="2">race PST-78</strain>
    </source>
</reference>
<evidence type="ECO:0000313" key="2">
    <source>
        <dbReference type="Proteomes" id="UP000054564"/>
    </source>
</evidence>
<dbReference type="Proteomes" id="UP000054564">
    <property type="component" value="Unassembled WGS sequence"/>
</dbReference>
<dbReference type="EMBL" id="AJIL01000208">
    <property type="protein sequence ID" value="KNE91359.1"/>
    <property type="molecule type" value="Genomic_DNA"/>
</dbReference>
<gene>
    <name evidence="1" type="ORF">PSTG_15224</name>
</gene>
<keyword evidence="2" id="KW-1185">Reference proteome</keyword>
<accession>A0A0L0UX88</accession>
<protein>
    <submittedName>
        <fullName evidence="1">Uncharacterized protein</fullName>
    </submittedName>
</protein>
<proteinExistence type="predicted"/>
<organism evidence="1 2">
    <name type="scientific">Puccinia striiformis f. sp. tritici PST-78</name>
    <dbReference type="NCBI Taxonomy" id="1165861"/>
    <lineage>
        <taxon>Eukaryota</taxon>
        <taxon>Fungi</taxon>
        <taxon>Dikarya</taxon>
        <taxon>Basidiomycota</taxon>
        <taxon>Pucciniomycotina</taxon>
        <taxon>Pucciniomycetes</taxon>
        <taxon>Pucciniales</taxon>
        <taxon>Pucciniaceae</taxon>
        <taxon>Puccinia</taxon>
    </lineage>
</organism>